<name>A0A0D1Z2I5_9EURO</name>
<keyword evidence="2" id="KW-1185">Reference proteome</keyword>
<proteinExistence type="predicted"/>
<feature type="non-terminal residue" evidence="1">
    <location>
        <position position="1"/>
    </location>
</feature>
<organism evidence="1 2">
    <name type="scientific">Cladophialophora immunda</name>
    <dbReference type="NCBI Taxonomy" id="569365"/>
    <lineage>
        <taxon>Eukaryota</taxon>
        <taxon>Fungi</taxon>
        <taxon>Dikarya</taxon>
        <taxon>Ascomycota</taxon>
        <taxon>Pezizomycotina</taxon>
        <taxon>Eurotiomycetes</taxon>
        <taxon>Chaetothyriomycetidae</taxon>
        <taxon>Chaetothyriales</taxon>
        <taxon>Herpotrichiellaceae</taxon>
        <taxon>Cladophialophora</taxon>
    </lineage>
</organism>
<dbReference type="RefSeq" id="XP_016242082.1">
    <property type="nucleotide sequence ID" value="XM_016400273.1"/>
</dbReference>
<accession>A0A0D1Z2I5</accession>
<protein>
    <submittedName>
        <fullName evidence="1">Uncharacterized protein</fullName>
    </submittedName>
</protein>
<evidence type="ECO:0000313" key="1">
    <source>
        <dbReference type="EMBL" id="KIW21866.1"/>
    </source>
</evidence>
<dbReference type="GeneID" id="27351912"/>
<gene>
    <name evidence="1" type="ORF">PV07_12718</name>
</gene>
<evidence type="ECO:0000313" key="2">
    <source>
        <dbReference type="Proteomes" id="UP000054466"/>
    </source>
</evidence>
<reference evidence="1 2" key="1">
    <citation type="submission" date="2015-01" db="EMBL/GenBank/DDBJ databases">
        <title>The Genome Sequence of Cladophialophora immunda CBS83496.</title>
        <authorList>
            <consortium name="The Broad Institute Genomics Platform"/>
            <person name="Cuomo C."/>
            <person name="de Hoog S."/>
            <person name="Gorbushina A."/>
            <person name="Stielow B."/>
            <person name="Teixiera M."/>
            <person name="Abouelleil A."/>
            <person name="Chapman S.B."/>
            <person name="Priest M."/>
            <person name="Young S.K."/>
            <person name="Wortman J."/>
            <person name="Nusbaum C."/>
            <person name="Birren B."/>
        </authorList>
    </citation>
    <scope>NUCLEOTIDE SEQUENCE [LARGE SCALE GENOMIC DNA]</scope>
    <source>
        <strain evidence="1 2">CBS 83496</strain>
    </source>
</reference>
<dbReference type="AlphaFoldDB" id="A0A0D1Z2I5"/>
<dbReference type="EMBL" id="KN847121">
    <property type="protein sequence ID" value="KIW21866.1"/>
    <property type="molecule type" value="Genomic_DNA"/>
</dbReference>
<dbReference type="VEuPathDB" id="FungiDB:PV07_12718"/>
<sequence length="210" mass="23908">PHIPYVSTHLPLLSSIKRIESAMGNEGKPDTYPRPHNLLRLNRDDRFLAEYREMYLFIGNAFVSRGSKTSSPTNVFANSPVPDSFRTAEGMYIVADAYGVWRYLLTPAGFVLVMEGGDIYDEQALSKAVNETLDWNLEEVDTSSIATYILLEEEDTVMGPPDERPGNKVYWIQRVGEHHTPAKKPVNPYYYRQIRLSDTCRAKDGKLFEV</sequence>
<dbReference type="Proteomes" id="UP000054466">
    <property type="component" value="Unassembled WGS sequence"/>
</dbReference>
<dbReference type="HOGENOM" id="CLU_1312740_0_0_1"/>